<dbReference type="SUPFAM" id="SSF54928">
    <property type="entry name" value="RNA-binding domain, RBD"/>
    <property type="match status" value="1"/>
</dbReference>
<dbReference type="RefSeq" id="WP_006015584.1">
    <property type="nucleotide sequence ID" value="NZ_BAEQ01000067.1"/>
</dbReference>
<dbReference type="EMBL" id="BAEQ01000067">
    <property type="protein sequence ID" value="GAC30859.1"/>
    <property type="molecule type" value="Genomic_DNA"/>
</dbReference>
<dbReference type="STRING" id="1121922.GCA_000428905_00266"/>
<dbReference type="AlphaFoldDB" id="K6YDQ6"/>
<dbReference type="SMART" id="SM00360">
    <property type="entry name" value="RRM"/>
    <property type="match status" value="1"/>
</dbReference>
<dbReference type="GO" id="GO:0003723">
    <property type="term" value="F:RNA binding"/>
    <property type="evidence" value="ECO:0007669"/>
    <property type="project" value="InterPro"/>
</dbReference>
<feature type="domain" description="RRM" evidence="2">
    <location>
        <begin position="1"/>
        <end position="79"/>
    </location>
</feature>
<keyword evidence="4" id="KW-1185">Reference proteome</keyword>
<evidence type="ECO:0000313" key="4">
    <source>
        <dbReference type="Proteomes" id="UP000006251"/>
    </source>
</evidence>
<organism evidence="3 4">
    <name type="scientific">Brumicola pallidula DSM 14239 = ACAM 615</name>
    <dbReference type="NCBI Taxonomy" id="1121922"/>
    <lineage>
        <taxon>Bacteria</taxon>
        <taxon>Pseudomonadati</taxon>
        <taxon>Pseudomonadota</taxon>
        <taxon>Gammaproteobacteria</taxon>
        <taxon>Alteromonadales</taxon>
        <taxon>Alteromonadaceae</taxon>
        <taxon>Brumicola</taxon>
    </lineage>
</organism>
<dbReference type="InterPro" id="IPR000504">
    <property type="entry name" value="RRM_dom"/>
</dbReference>
<dbReference type="Pfam" id="PF00076">
    <property type="entry name" value="RRM_1"/>
    <property type="match status" value="1"/>
</dbReference>
<sequence length="93" mass="10067">MKLIIRNLARTTTQESLSALFTEIGLVQSCTLVIDKVTGASKGFAFVEMPKNGEAKIAIGKLNNIELDGSKIRVKKAEQTSTGPDKKDRSSEV</sequence>
<reference evidence="4" key="1">
    <citation type="journal article" date="2014" name="Environ. Microbiol.">
        <title>Comparative genomics of the marine bacterial genus Glaciecola reveals the high degree of genomic diversity and genomic characteristic for cold adaptation.</title>
        <authorList>
            <person name="Qin Q.L."/>
            <person name="Xie B.B."/>
            <person name="Yu Y."/>
            <person name="Shu Y.L."/>
            <person name="Rong J.C."/>
            <person name="Zhang Y.J."/>
            <person name="Zhao D.L."/>
            <person name="Chen X.L."/>
            <person name="Zhang X.Y."/>
            <person name="Chen B."/>
            <person name="Zhou B.C."/>
            <person name="Zhang Y.Z."/>
        </authorList>
    </citation>
    <scope>NUCLEOTIDE SEQUENCE [LARGE SCALE GENOMIC DNA]</scope>
    <source>
        <strain evidence="4">ACAM 615</strain>
    </source>
</reference>
<accession>K6YDQ6</accession>
<comment type="caution">
    <text evidence="3">The sequence shown here is derived from an EMBL/GenBank/DDBJ whole genome shotgun (WGS) entry which is preliminary data.</text>
</comment>
<dbReference type="InterPro" id="IPR035979">
    <property type="entry name" value="RBD_domain_sf"/>
</dbReference>
<gene>
    <name evidence="3" type="ORF">GPAL_4020</name>
</gene>
<evidence type="ECO:0000256" key="1">
    <source>
        <dbReference type="SAM" id="MobiDB-lite"/>
    </source>
</evidence>
<dbReference type="Gene3D" id="3.30.70.330">
    <property type="match status" value="1"/>
</dbReference>
<dbReference type="PROSITE" id="PS50102">
    <property type="entry name" value="RRM"/>
    <property type="match status" value="1"/>
</dbReference>
<proteinExistence type="predicted"/>
<evidence type="ECO:0000259" key="2">
    <source>
        <dbReference type="PROSITE" id="PS50102"/>
    </source>
</evidence>
<dbReference type="OrthoDB" id="9798855at2"/>
<name>K6YDQ6_9ALTE</name>
<dbReference type="InterPro" id="IPR050441">
    <property type="entry name" value="RBM"/>
</dbReference>
<dbReference type="PANTHER" id="PTHR48034">
    <property type="entry name" value="TRANSFORMER-2 SEX-DETERMINING PROTEIN-RELATED"/>
    <property type="match status" value="1"/>
</dbReference>
<dbReference type="InterPro" id="IPR012677">
    <property type="entry name" value="Nucleotide-bd_a/b_plait_sf"/>
</dbReference>
<dbReference type="Proteomes" id="UP000006251">
    <property type="component" value="Unassembled WGS sequence"/>
</dbReference>
<feature type="region of interest" description="Disordered" evidence="1">
    <location>
        <begin position="73"/>
        <end position="93"/>
    </location>
</feature>
<protein>
    <submittedName>
        <fullName evidence="3">RNP-1 like RNA-binding protein</fullName>
    </submittedName>
</protein>
<evidence type="ECO:0000313" key="3">
    <source>
        <dbReference type="EMBL" id="GAC30859.1"/>
    </source>
</evidence>